<accession>A0A7K3PXB3</accession>
<gene>
    <name evidence="2" type="ORF">G3I32_34955</name>
</gene>
<sequence>MPPTVDRVRGGASRTNPSISWPVSPFYSPFHTAAFEDEHRHLKKKDTTGILDRTLTSILSAGTA</sequence>
<dbReference type="RefSeq" id="WP_164249924.1">
    <property type="nucleotide sequence ID" value="NZ_JAAGMA010000936.1"/>
</dbReference>
<feature type="region of interest" description="Disordered" evidence="1">
    <location>
        <begin position="1"/>
        <end position="20"/>
    </location>
</feature>
<proteinExistence type="predicted"/>
<name>A0A7K3PXB3_9ACTN</name>
<evidence type="ECO:0000313" key="2">
    <source>
        <dbReference type="EMBL" id="NEB13971.1"/>
    </source>
</evidence>
<comment type="caution">
    <text evidence="2">The sequence shown here is derived from an EMBL/GenBank/DDBJ whole genome shotgun (WGS) entry which is preliminary data.</text>
</comment>
<evidence type="ECO:0000256" key="1">
    <source>
        <dbReference type="SAM" id="MobiDB-lite"/>
    </source>
</evidence>
<organism evidence="2 3">
    <name type="scientific">Streptomyces coelicoflavus</name>
    <dbReference type="NCBI Taxonomy" id="285562"/>
    <lineage>
        <taxon>Bacteria</taxon>
        <taxon>Bacillati</taxon>
        <taxon>Actinomycetota</taxon>
        <taxon>Actinomycetes</taxon>
        <taxon>Kitasatosporales</taxon>
        <taxon>Streptomycetaceae</taxon>
        <taxon>Streptomyces</taxon>
    </lineage>
</organism>
<reference evidence="2 3" key="1">
    <citation type="submission" date="2020-01" db="EMBL/GenBank/DDBJ databases">
        <title>Insect and environment-associated Actinomycetes.</title>
        <authorList>
            <person name="Currrie C."/>
            <person name="Chevrette M."/>
            <person name="Carlson C."/>
            <person name="Stubbendieck R."/>
            <person name="Wendt-Pienkowski E."/>
        </authorList>
    </citation>
    <scope>NUCLEOTIDE SEQUENCE [LARGE SCALE GENOMIC DNA]</scope>
    <source>
        <strain evidence="2 3">SID14163</strain>
    </source>
</reference>
<protein>
    <submittedName>
        <fullName evidence="2">Uncharacterized protein</fullName>
    </submittedName>
</protein>
<dbReference type="EMBL" id="JAAGMA010000936">
    <property type="protein sequence ID" value="NEB13971.1"/>
    <property type="molecule type" value="Genomic_DNA"/>
</dbReference>
<dbReference type="Proteomes" id="UP000470446">
    <property type="component" value="Unassembled WGS sequence"/>
</dbReference>
<dbReference type="AlphaFoldDB" id="A0A7K3PXB3"/>
<evidence type="ECO:0000313" key="3">
    <source>
        <dbReference type="Proteomes" id="UP000470446"/>
    </source>
</evidence>